<comment type="caution">
    <text evidence="2">The sequence shown here is derived from an EMBL/GenBank/DDBJ whole genome shotgun (WGS) entry which is preliminary data.</text>
</comment>
<feature type="compositionally biased region" description="Basic and acidic residues" evidence="1">
    <location>
        <begin position="79"/>
        <end position="91"/>
    </location>
</feature>
<evidence type="ECO:0000313" key="3">
    <source>
        <dbReference type="Proteomes" id="UP001275084"/>
    </source>
</evidence>
<feature type="compositionally biased region" description="Polar residues" evidence="1">
    <location>
        <begin position="358"/>
        <end position="378"/>
    </location>
</feature>
<protein>
    <submittedName>
        <fullName evidence="2">Uncharacterized protein</fullName>
    </submittedName>
</protein>
<feature type="compositionally biased region" description="Basic and acidic residues" evidence="1">
    <location>
        <begin position="1101"/>
        <end position="1115"/>
    </location>
</feature>
<feature type="compositionally biased region" description="Low complexity" evidence="1">
    <location>
        <begin position="341"/>
        <end position="357"/>
    </location>
</feature>
<feature type="region of interest" description="Disordered" evidence="1">
    <location>
        <begin position="285"/>
        <end position="313"/>
    </location>
</feature>
<evidence type="ECO:0000256" key="1">
    <source>
        <dbReference type="SAM" id="MobiDB-lite"/>
    </source>
</evidence>
<feature type="compositionally biased region" description="Basic and acidic residues" evidence="1">
    <location>
        <begin position="108"/>
        <end position="123"/>
    </location>
</feature>
<feature type="region of interest" description="Disordered" evidence="1">
    <location>
        <begin position="1"/>
        <end position="57"/>
    </location>
</feature>
<dbReference type="InterPro" id="IPR013887">
    <property type="entry name" value="UPF0592"/>
</dbReference>
<name>A0AAJ0H6K1_9PEZI</name>
<reference evidence="2" key="1">
    <citation type="journal article" date="2023" name="Mol. Phylogenet. Evol.">
        <title>Genome-scale phylogeny and comparative genomics of the fungal order Sordariales.</title>
        <authorList>
            <person name="Hensen N."/>
            <person name="Bonometti L."/>
            <person name="Westerberg I."/>
            <person name="Brannstrom I.O."/>
            <person name="Guillou S."/>
            <person name="Cros-Aarteil S."/>
            <person name="Calhoun S."/>
            <person name="Haridas S."/>
            <person name="Kuo A."/>
            <person name="Mondo S."/>
            <person name="Pangilinan J."/>
            <person name="Riley R."/>
            <person name="LaButti K."/>
            <person name="Andreopoulos B."/>
            <person name="Lipzen A."/>
            <person name="Chen C."/>
            <person name="Yan M."/>
            <person name="Daum C."/>
            <person name="Ng V."/>
            <person name="Clum A."/>
            <person name="Steindorff A."/>
            <person name="Ohm R.A."/>
            <person name="Martin F."/>
            <person name="Silar P."/>
            <person name="Natvig D.O."/>
            <person name="Lalanne C."/>
            <person name="Gautier V."/>
            <person name="Ament-Velasquez S.L."/>
            <person name="Kruys A."/>
            <person name="Hutchinson M.I."/>
            <person name="Powell A.J."/>
            <person name="Barry K."/>
            <person name="Miller A.N."/>
            <person name="Grigoriev I.V."/>
            <person name="Debuchy R."/>
            <person name="Gladieux P."/>
            <person name="Hiltunen Thoren M."/>
            <person name="Johannesson H."/>
        </authorList>
    </citation>
    <scope>NUCLEOTIDE SEQUENCE</scope>
    <source>
        <strain evidence="2">CBS 955.72</strain>
    </source>
</reference>
<evidence type="ECO:0000313" key="2">
    <source>
        <dbReference type="EMBL" id="KAK3341494.1"/>
    </source>
</evidence>
<dbReference type="Proteomes" id="UP001275084">
    <property type="component" value="Unassembled WGS sequence"/>
</dbReference>
<feature type="region of interest" description="Disordered" evidence="1">
    <location>
        <begin position="98"/>
        <end position="254"/>
    </location>
</feature>
<feature type="region of interest" description="Disordered" evidence="1">
    <location>
        <begin position="1089"/>
        <end position="1158"/>
    </location>
</feature>
<feature type="compositionally biased region" description="Basic and acidic residues" evidence="1">
    <location>
        <begin position="1318"/>
        <end position="1333"/>
    </location>
</feature>
<organism evidence="2 3">
    <name type="scientific">Lasiosphaeria hispida</name>
    <dbReference type="NCBI Taxonomy" id="260671"/>
    <lineage>
        <taxon>Eukaryota</taxon>
        <taxon>Fungi</taxon>
        <taxon>Dikarya</taxon>
        <taxon>Ascomycota</taxon>
        <taxon>Pezizomycotina</taxon>
        <taxon>Sordariomycetes</taxon>
        <taxon>Sordariomycetidae</taxon>
        <taxon>Sordariales</taxon>
        <taxon>Lasiosphaeriaceae</taxon>
        <taxon>Lasiosphaeria</taxon>
    </lineage>
</organism>
<feature type="region of interest" description="Disordered" evidence="1">
    <location>
        <begin position="72"/>
        <end position="91"/>
    </location>
</feature>
<accession>A0AAJ0H6K1</accession>
<dbReference type="PANTHER" id="PTHR37988:SF1">
    <property type="entry name" value="UPF0592 MEMBRANE PROTEIN C7D4.03C"/>
    <property type="match status" value="1"/>
</dbReference>
<proteinExistence type="predicted"/>
<feature type="region of interest" description="Disordered" evidence="1">
    <location>
        <begin position="341"/>
        <end position="391"/>
    </location>
</feature>
<feature type="compositionally biased region" description="Low complexity" evidence="1">
    <location>
        <begin position="1144"/>
        <end position="1158"/>
    </location>
</feature>
<dbReference type="PANTHER" id="PTHR37988">
    <property type="entry name" value="UPF0592 MEMBRANE PROTEIN C7D4.03C"/>
    <property type="match status" value="1"/>
</dbReference>
<reference evidence="2" key="2">
    <citation type="submission" date="2023-06" db="EMBL/GenBank/DDBJ databases">
        <authorList>
            <consortium name="Lawrence Berkeley National Laboratory"/>
            <person name="Haridas S."/>
            <person name="Hensen N."/>
            <person name="Bonometti L."/>
            <person name="Westerberg I."/>
            <person name="Brannstrom I.O."/>
            <person name="Guillou S."/>
            <person name="Cros-Aarteil S."/>
            <person name="Calhoun S."/>
            <person name="Kuo A."/>
            <person name="Mondo S."/>
            <person name="Pangilinan J."/>
            <person name="Riley R."/>
            <person name="Labutti K."/>
            <person name="Andreopoulos B."/>
            <person name="Lipzen A."/>
            <person name="Chen C."/>
            <person name="Yanf M."/>
            <person name="Daum C."/>
            <person name="Ng V."/>
            <person name="Clum A."/>
            <person name="Steindorff A."/>
            <person name="Ohm R."/>
            <person name="Martin F."/>
            <person name="Silar P."/>
            <person name="Natvig D."/>
            <person name="Lalanne C."/>
            <person name="Gautier V."/>
            <person name="Ament-Velasquez S.L."/>
            <person name="Kruys A."/>
            <person name="Hutchinson M.I."/>
            <person name="Powell A.J."/>
            <person name="Barry K."/>
            <person name="Miller A.N."/>
            <person name="Grigoriev I.V."/>
            <person name="Debuchy R."/>
            <person name="Gladieux P."/>
            <person name="Thoren M.H."/>
            <person name="Johannesson H."/>
        </authorList>
    </citation>
    <scope>NUCLEOTIDE SEQUENCE</scope>
    <source>
        <strain evidence="2">CBS 955.72</strain>
    </source>
</reference>
<feature type="region of interest" description="Disordered" evidence="1">
    <location>
        <begin position="1300"/>
        <end position="1335"/>
    </location>
</feature>
<gene>
    <name evidence="2" type="ORF">B0T25DRAFT_343764</name>
</gene>
<feature type="compositionally biased region" description="Low complexity" evidence="1">
    <location>
        <begin position="242"/>
        <end position="253"/>
    </location>
</feature>
<dbReference type="EMBL" id="JAUIQD010000008">
    <property type="protein sequence ID" value="KAK3341494.1"/>
    <property type="molecule type" value="Genomic_DNA"/>
</dbReference>
<keyword evidence="3" id="KW-1185">Reference proteome</keyword>
<dbReference type="Pfam" id="PF08578">
    <property type="entry name" value="DUF1765"/>
    <property type="match status" value="1"/>
</dbReference>
<sequence length="1402" mass="152349">MSGPALAMAPAVDASPPFHRSHSTPALLSALPNPPPSHADIPSARRANSSKSLPSLPAFDVPSFDIADFESAMQFGTKPEPRRRPITQEKALEIRAETVAVSALAPSQDERLGRSRSMIDRPRSWLPSSKSSPNIRAAQDLRPKRLPKGNVGGNAPEDSSERPASPASPAPPHLERSRTVESFADFAKRSWISSSRSPSPPSKADRANGTQKSRLGLRARSNSASRLGLADPDGDANQTADSPSSTGSPSSTSRAFNRASIYLTKIKQKPQSVFSKSASSLSLSASASPWTSKSVESESTAPSAFGATTTASTTAPSAPAAAAAAPASAAKLASFPVAGDNASRSSVASSSTPRNSSHTASSVDTTAENASQSTTDTGVTMPHPTSRDPLWNTFRTLDTDYAKFTAKNSTSARIGVVQLTLLPFLRSTSHHPSNFNRSILSPEDIERRATILDQWWNGLLEILDLGHTRPFGSNFGQMANGAASNQFSTAINMQPVAGVDRPTLLEAITMIMVRPEWRLCTSSFQPLAERSPEERVRVRSGTQSTIDSDQGFLAESAEHNVRNMFVTNLVAQIALVVDKMSMRHAPLSLVNWCGKACAYAFFFAPNVADVLVRLWILNGDLLRRVSDEFGLPRKNKGESEDIVALFPPHLGKLGWSSVKELGDRLRLATKLPLTLAKIPWHGPWVSRWRGGDTDLFFIFSKYYHILAEEFMPEGLPLLEKARAPAFVLLHSQLLSILDSTIHRQTSIDAMLGPPLSDSLHGADAALTGLPLPSNLLRSMDENRLVILLKDMVAESSSGVVVPGIKHTFAEAFVRVLKAATKRTSRYEHTACFTLCDFLEVALMTLDSYQNNVNNSVATSPTQDTHNTFALEVIKSSQPVDYIDWPFWFDVGKMIMGSNNTMSEIRIISFIYTVWDAITADPVRKEALCLDWLLSVDIFEKFFNNWCPMVRAYYMRLLCWRVCRDSGSPNELDVKIFLTVSQRLRTVWSHYLWVKQTAETQGRMLPSSAPCYPTPGKRFLIIRTEVPPMQPSILPGFDSFSNSYTNSVPDYRGLYDSNVDNSVARGDPASTAYKKKWSLLGKVLSFTAQQASAGNGTSGGKRTWDEELEQARRETAASRTAAARSGQPNLLQSAGPPPPPKQRPSHTSTPSSDSGSSTGSAPVYDAATYIFRFSLAWQGNGPGSGSPTRDRILSRPRLPAPAQACVSTRVANLNGNGNLKGGVIFRSESPPPIAAGLPPVTRRFSGVMQTGLVSEARNARPLSMMAMPNTTDLEKPDFKRLSLNINVMSIRLLDDEAIDDDGSDVRSPTPMSATFEGYESDRGRSPDFDGERIRPPPTVRAMCPVGIYAQGAVYAGRALAEWGLVVGECNSFVDRRRDEGVLGLSDVEVPTLSVEGLGIRQRA</sequence>